<name>A0A9W6QF63_9ACTN</name>
<evidence type="ECO:0000313" key="2">
    <source>
        <dbReference type="Proteomes" id="UP001165041"/>
    </source>
</evidence>
<reference evidence="1" key="1">
    <citation type="submission" date="2023-02" db="EMBL/GenBank/DDBJ databases">
        <title>Kitasatospora phosalacinea NBRC 14627.</title>
        <authorList>
            <person name="Ichikawa N."/>
            <person name="Sato H."/>
            <person name="Tonouchi N."/>
        </authorList>
    </citation>
    <scope>NUCLEOTIDE SEQUENCE</scope>
    <source>
        <strain evidence="1">NBRC 14627</strain>
    </source>
</reference>
<dbReference type="Proteomes" id="UP001165041">
    <property type="component" value="Unassembled WGS sequence"/>
</dbReference>
<dbReference type="EMBL" id="BSSA01000043">
    <property type="protein sequence ID" value="GLW74999.1"/>
    <property type="molecule type" value="Genomic_DNA"/>
</dbReference>
<dbReference type="AlphaFoldDB" id="A0A9W6QF63"/>
<gene>
    <name evidence="1" type="ORF">Kpho02_72960</name>
</gene>
<proteinExistence type="predicted"/>
<accession>A0A9W6QF63</accession>
<organism evidence="1 2">
    <name type="scientific">Kitasatospora phosalacinea</name>
    <dbReference type="NCBI Taxonomy" id="2065"/>
    <lineage>
        <taxon>Bacteria</taxon>
        <taxon>Bacillati</taxon>
        <taxon>Actinomycetota</taxon>
        <taxon>Actinomycetes</taxon>
        <taxon>Kitasatosporales</taxon>
        <taxon>Streptomycetaceae</taxon>
        <taxon>Kitasatospora</taxon>
    </lineage>
</organism>
<protein>
    <submittedName>
        <fullName evidence="1">Uncharacterized protein</fullName>
    </submittedName>
</protein>
<dbReference type="RefSeq" id="WP_285740555.1">
    <property type="nucleotide sequence ID" value="NZ_BSSA01000043.1"/>
</dbReference>
<evidence type="ECO:0000313" key="1">
    <source>
        <dbReference type="EMBL" id="GLW74999.1"/>
    </source>
</evidence>
<comment type="caution">
    <text evidence="1">The sequence shown here is derived from an EMBL/GenBank/DDBJ whole genome shotgun (WGS) entry which is preliminary data.</text>
</comment>
<sequence length="56" mass="6097">MSPATRLVPLAVEPKSRPCVICQDWGTVPDPERRGQYKTCPEQCAAARRAQAGSGR</sequence>